<feature type="transmembrane region" description="Helical" evidence="1">
    <location>
        <begin position="56"/>
        <end position="77"/>
    </location>
</feature>
<dbReference type="EMBL" id="MKQP01000100">
    <property type="protein sequence ID" value="OMD20351.1"/>
    <property type="molecule type" value="Genomic_DNA"/>
</dbReference>
<name>A0A1R0WSA6_9BACL</name>
<reference evidence="2 3" key="1">
    <citation type="submission" date="2016-10" db="EMBL/GenBank/DDBJ databases">
        <title>Paenibacillus species isolates.</title>
        <authorList>
            <person name="Beno S.M."/>
        </authorList>
    </citation>
    <scope>NUCLEOTIDE SEQUENCE [LARGE SCALE GENOMIC DNA]</scope>
    <source>
        <strain evidence="2 3">FSL H7-0604</strain>
    </source>
</reference>
<protein>
    <submittedName>
        <fullName evidence="2">Uncharacterized protein</fullName>
    </submittedName>
</protein>
<gene>
    <name evidence="2" type="ORF">BJP51_09720</name>
</gene>
<evidence type="ECO:0000313" key="2">
    <source>
        <dbReference type="EMBL" id="OMD20351.1"/>
    </source>
</evidence>
<evidence type="ECO:0000313" key="3">
    <source>
        <dbReference type="Proteomes" id="UP000187465"/>
    </source>
</evidence>
<keyword evidence="1" id="KW-1133">Transmembrane helix</keyword>
<dbReference type="RefSeq" id="WP_076179928.1">
    <property type="nucleotide sequence ID" value="NZ_MKQP01000100.1"/>
</dbReference>
<proteinExistence type="predicted"/>
<organism evidence="2 3">
    <name type="scientific">Paenibacillus odorifer</name>
    <dbReference type="NCBI Taxonomy" id="189426"/>
    <lineage>
        <taxon>Bacteria</taxon>
        <taxon>Bacillati</taxon>
        <taxon>Bacillota</taxon>
        <taxon>Bacilli</taxon>
        <taxon>Bacillales</taxon>
        <taxon>Paenibacillaceae</taxon>
        <taxon>Paenibacillus</taxon>
    </lineage>
</organism>
<dbReference type="AlphaFoldDB" id="A0A1R0WSA6"/>
<comment type="caution">
    <text evidence="2">The sequence shown here is derived from an EMBL/GenBank/DDBJ whole genome shotgun (WGS) entry which is preliminary data.</text>
</comment>
<accession>A0A1R0WSA6</accession>
<keyword evidence="1" id="KW-0472">Membrane</keyword>
<sequence>MLSCHNCKQGLPEGSFFCNNCGSKIRSSTSKLHSNEITPILKKNPDLNTPNGKDKFPVKALILIILIVLVAGLYSVYDHYRDAQDMKAIRNKIKLYSYIREENWEGAQLFIEKTNVTNIDDIDYLSVFINARYNFEQINEDEEHNEEIFNKIDGVWYELLDYNGEFKEDINNFNIEYLNIRWKLDESVKESSSRSNFSSSTLEGDNNKKYTEKTWNKTAGSTTGYNWIRMNTAQKKDIVDGVIMDWKSNSFEVSASSSYFISALDAFYGDDSTNGNNLAEAMSMIGISGNVLNKK</sequence>
<dbReference type="Proteomes" id="UP000187465">
    <property type="component" value="Unassembled WGS sequence"/>
</dbReference>
<keyword evidence="1" id="KW-0812">Transmembrane</keyword>
<evidence type="ECO:0000256" key="1">
    <source>
        <dbReference type="SAM" id="Phobius"/>
    </source>
</evidence>